<keyword evidence="1" id="KW-1133">Transmembrane helix</keyword>
<accession>A0A014MHP7</accession>
<gene>
    <name evidence="2" type="ORF">AX13_10555</name>
</gene>
<name>A0A014MHP7_9BURK</name>
<evidence type="ECO:0000256" key="1">
    <source>
        <dbReference type="SAM" id="Phobius"/>
    </source>
</evidence>
<evidence type="ECO:0000313" key="2">
    <source>
        <dbReference type="EMBL" id="EXU81236.1"/>
    </source>
</evidence>
<dbReference type="AlphaFoldDB" id="A0A014MHP7"/>
<dbReference type="PATRIC" id="fig|1457173.3.peg.636"/>
<dbReference type="STRING" id="225991.MA05_15105"/>
<dbReference type="Proteomes" id="UP000020766">
    <property type="component" value="Unassembled WGS sequence"/>
</dbReference>
<feature type="transmembrane region" description="Helical" evidence="1">
    <location>
        <begin position="50"/>
        <end position="70"/>
    </location>
</feature>
<evidence type="ECO:0000313" key="3">
    <source>
        <dbReference type="Proteomes" id="UP000020766"/>
    </source>
</evidence>
<proteinExistence type="predicted"/>
<dbReference type="RefSeq" id="WP_051519337.1">
    <property type="nucleotide sequence ID" value="NZ_JBOK01000003.1"/>
</dbReference>
<feature type="transmembrane region" description="Helical" evidence="1">
    <location>
        <begin position="21"/>
        <end position="38"/>
    </location>
</feature>
<evidence type="ECO:0008006" key="4">
    <source>
        <dbReference type="Google" id="ProtNLM"/>
    </source>
</evidence>
<sequence>MSERHSPAVTYPLRASQLLRNGLWVVLVLEAVLLYLWAIKGAGYGHWQSLRIAAAVAIWSGCAVWGWQAWRAIPVGALQWDGRVWTWQGPGASSVLAGGVQVVLDGQSLLLLRWPDSAQRGQRFWLQRDWAPHAWDDVRRAVYSPAHPP</sequence>
<protein>
    <recommendedName>
        <fullName evidence="4">Toxin CptA</fullName>
    </recommendedName>
</protein>
<organism evidence="2 3">
    <name type="scientific">Comamonas aquatica DA1877</name>
    <dbReference type="NCBI Taxonomy" id="1457173"/>
    <lineage>
        <taxon>Bacteria</taxon>
        <taxon>Pseudomonadati</taxon>
        <taxon>Pseudomonadota</taxon>
        <taxon>Betaproteobacteria</taxon>
        <taxon>Burkholderiales</taxon>
        <taxon>Comamonadaceae</taxon>
        <taxon>Comamonas</taxon>
    </lineage>
</organism>
<keyword evidence="3" id="KW-1185">Reference proteome</keyword>
<comment type="caution">
    <text evidence="2">The sequence shown here is derived from an EMBL/GenBank/DDBJ whole genome shotgun (WGS) entry which is preliminary data.</text>
</comment>
<dbReference type="EMBL" id="JBOK01000003">
    <property type="protein sequence ID" value="EXU81236.1"/>
    <property type="molecule type" value="Genomic_DNA"/>
</dbReference>
<keyword evidence="1" id="KW-0472">Membrane</keyword>
<reference evidence="2 3" key="1">
    <citation type="submission" date="2014-01" db="EMBL/GenBank/DDBJ databases">
        <title>Interspecies Systems Biology Uncovers Metabolites Affecting C. elegans Gene Expression and Life History Traits.</title>
        <authorList>
            <person name="Watson E."/>
            <person name="Macneil L.T."/>
            <person name="Ritter A.D."/>
            <person name="Yilmaz L.S."/>
            <person name="Rosebrock A.P."/>
            <person name="Caudy A.A."/>
            <person name="Walhout A.J."/>
        </authorList>
    </citation>
    <scope>NUCLEOTIDE SEQUENCE [LARGE SCALE GENOMIC DNA]</scope>
    <source>
        <strain evidence="2 3">DA1877</strain>
    </source>
</reference>
<keyword evidence="1" id="KW-0812">Transmembrane</keyword>